<dbReference type="InterPro" id="IPR036390">
    <property type="entry name" value="WH_DNA-bd_sf"/>
</dbReference>
<dbReference type="EMBL" id="DXFW01000015">
    <property type="protein sequence ID" value="HIX05556.1"/>
    <property type="molecule type" value="Genomic_DNA"/>
</dbReference>
<evidence type="ECO:0000313" key="2">
    <source>
        <dbReference type="EMBL" id="HIX05556.1"/>
    </source>
</evidence>
<dbReference type="SUPFAM" id="SSF46785">
    <property type="entry name" value="Winged helix' DNA-binding domain"/>
    <property type="match status" value="1"/>
</dbReference>
<dbReference type="Pfam" id="PF12840">
    <property type="entry name" value="HTH_20"/>
    <property type="match status" value="1"/>
</dbReference>
<dbReference type="InterPro" id="IPR001845">
    <property type="entry name" value="HTH_ArsR_DNA-bd_dom"/>
</dbReference>
<sequence length="191" mass="21234">MEIINLDTREKQNAFMNPARQDILRLLQLAGRPMTPKELSDKMGISASSVTFHIKKLVELGVVALDHTEQIRGITARYYRPLNVSVRLGLLAPGGDGAAQDMFLHRTVEQVLAGVQGLKRLAEEKALGEEDMMGLGDMHSGVVYLTREEAVELQRRMMEFLHEKEAPRPGAQAYEYVLMAYNAAEVPVDAG</sequence>
<dbReference type="InterPro" id="IPR011991">
    <property type="entry name" value="ArsR-like_HTH"/>
</dbReference>
<name>A0A9D1V3P0_9FIRM</name>
<evidence type="ECO:0000313" key="3">
    <source>
        <dbReference type="Proteomes" id="UP000824193"/>
    </source>
</evidence>
<organism evidence="2 3">
    <name type="scientific">Candidatus Allofournierella pullicola</name>
    <dbReference type="NCBI Taxonomy" id="2838596"/>
    <lineage>
        <taxon>Bacteria</taxon>
        <taxon>Bacillati</taxon>
        <taxon>Bacillota</taxon>
        <taxon>Clostridia</taxon>
        <taxon>Eubacteriales</taxon>
        <taxon>Oscillospiraceae</taxon>
        <taxon>Allofournierella</taxon>
    </lineage>
</organism>
<comment type="caution">
    <text evidence="2">The sequence shown here is derived from an EMBL/GenBank/DDBJ whole genome shotgun (WGS) entry which is preliminary data.</text>
</comment>
<proteinExistence type="predicted"/>
<dbReference type="InterPro" id="IPR036388">
    <property type="entry name" value="WH-like_DNA-bd_sf"/>
</dbReference>
<dbReference type="GO" id="GO:0003700">
    <property type="term" value="F:DNA-binding transcription factor activity"/>
    <property type="evidence" value="ECO:0007669"/>
    <property type="project" value="InterPro"/>
</dbReference>
<reference evidence="2" key="1">
    <citation type="journal article" date="2021" name="PeerJ">
        <title>Extensive microbial diversity within the chicken gut microbiome revealed by metagenomics and culture.</title>
        <authorList>
            <person name="Gilroy R."/>
            <person name="Ravi A."/>
            <person name="Getino M."/>
            <person name="Pursley I."/>
            <person name="Horton D.L."/>
            <person name="Alikhan N.F."/>
            <person name="Baker D."/>
            <person name="Gharbi K."/>
            <person name="Hall N."/>
            <person name="Watson M."/>
            <person name="Adriaenssens E.M."/>
            <person name="Foster-Nyarko E."/>
            <person name="Jarju S."/>
            <person name="Secka A."/>
            <person name="Antonio M."/>
            <person name="Oren A."/>
            <person name="Chaudhuri R.R."/>
            <person name="La Ragione R."/>
            <person name="Hildebrand F."/>
            <person name="Pallen M.J."/>
        </authorList>
    </citation>
    <scope>NUCLEOTIDE SEQUENCE</scope>
    <source>
        <strain evidence="2">2239</strain>
    </source>
</reference>
<reference evidence="2" key="2">
    <citation type="submission" date="2021-04" db="EMBL/GenBank/DDBJ databases">
        <authorList>
            <person name="Gilroy R."/>
        </authorList>
    </citation>
    <scope>NUCLEOTIDE SEQUENCE</scope>
    <source>
        <strain evidence="2">2239</strain>
    </source>
</reference>
<dbReference type="Proteomes" id="UP000824193">
    <property type="component" value="Unassembled WGS sequence"/>
</dbReference>
<dbReference type="SMART" id="SM00418">
    <property type="entry name" value="HTH_ARSR"/>
    <property type="match status" value="1"/>
</dbReference>
<gene>
    <name evidence="2" type="ORF">H9865_05555</name>
</gene>
<evidence type="ECO:0000259" key="1">
    <source>
        <dbReference type="SMART" id="SM00418"/>
    </source>
</evidence>
<protein>
    <submittedName>
        <fullName evidence="2">Winged helix-turn-helix transcriptional regulator</fullName>
    </submittedName>
</protein>
<dbReference type="Gene3D" id="1.10.10.10">
    <property type="entry name" value="Winged helix-like DNA-binding domain superfamily/Winged helix DNA-binding domain"/>
    <property type="match status" value="1"/>
</dbReference>
<accession>A0A9D1V3P0</accession>
<dbReference type="CDD" id="cd00090">
    <property type="entry name" value="HTH_ARSR"/>
    <property type="match status" value="1"/>
</dbReference>
<dbReference type="AlphaFoldDB" id="A0A9D1V3P0"/>
<feature type="domain" description="HTH arsR-type" evidence="1">
    <location>
        <begin position="14"/>
        <end position="96"/>
    </location>
</feature>